<comment type="caution">
    <text evidence="4">The sequence shown here is derived from an EMBL/GenBank/DDBJ whole genome shotgun (WGS) entry which is preliminary data.</text>
</comment>
<protein>
    <submittedName>
        <fullName evidence="4">Oxidoreductase</fullName>
    </submittedName>
</protein>
<dbReference type="GO" id="GO:0016491">
    <property type="term" value="F:oxidoreductase activity"/>
    <property type="evidence" value="ECO:0007669"/>
    <property type="project" value="UniProtKB-KW"/>
</dbReference>
<dbReference type="InterPro" id="IPR051122">
    <property type="entry name" value="SDR_DHRS6-like"/>
</dbReference>
<feature type="domain" description="Ketoreductase" evidence="3">
    <location>
        <begin position="6"/>
        <end position="182"/>
    </location>
</feature>
<dbReference type="Gene3D" id="3.40.50.720">
    <property type="entry name" value="NAD(P)-binding Rossmann-like Domain"/>
    <property type="match status" value="1"/>
</dbReference>
<dbReference type="EMBL" id="DOEK01000038">
    <property type="protein sequence ID" value="HBP31371.1"/>
    <property type="molecule type" value="Genomic_DNA"/>
</dbReference>
<organism evidence="4 5">
    <name type="scientific">Advenella kashmirensis</name>
    <dbReference type="NCBI Taxonomy" id="310575"/>
    <lineage>
        <taxon>Bacteria</taxon>
        <taxon>Pseudomonadati</taxon>
        <taxon>Pseudomonadota</taxon>
        <taxon>Betaproteobacteria</taxon>
        <taxon>Burkholderiales</taxon>
        <taxon>Alcaligenaceae</taxon>
    </lineage>
</organism>
<dbReference type="PANTHER" id="PTHR43477">
    <property type="entry name" value="DIHYDROANTICAPSIN 7-DEHYDROGENASE"/>
    <property type="match status" value="1"/>
</dbReference>
<dbReference type="NCBIfam" id="NF005559">
    <property type="entry name" value="PRK07231.1"/>
    <property type="match status" value="1"/>
</dbReference>
<dbReference type="PRINTS" id="PR00081">
    <property type="entry name" value="GDHRDH"/>
</dbReference>
<dbReference type="AlphaFoldDB" id="A0A356LLC2"/>
<dbReference type="SUPFAM" id="SSF51735">
    <property type="entry name" value="NAD(P)-binding Rossmann-fold domains"/>
    <property type="match status" value="1"/>
</dbReference>
<dbReference type="Pfam" id="PF13561">
    <property type="entry name" value="adh_short_C2"/>
    <property type="match status" value="1"/>
</dbReference>
<gene>
    <name evidence="4" type="ORF">DD666_18430</name>
</gene>
<dbReference type="Proteomes" id="UP000264036">
    <property type="component" value="Unassembled WGS sequence"/>
</dbReference>
<evidence type="ECO:0000259" key="3">
    <source>
        <dbReference type="SMART" id="SM00822"/>
    </source>
</evidence>
<evidence type="ECO:0000313" key="5">
    <source>
        <dbReference type="Proteomes" id="UP000264036"/>
    </source>
</evidence>
<accession>A0A356LLC2</accession>
<dbReference type="InterPro" id="IPR036291">
    <property type="entry name" value="NAD(P)-bd_dom_sf"/>
</dbReference>
<dbReference type="FunFam" id="3.40.50.720:FF:000084">
    <property type="entry name" value="Short-chain dehydrogenase reductase"/>
    <property type="match status" value="1"/>
</dbReference>
<comment type="similarity">
    <text evidence="1">Belongs to the short-chain dehydrogenases/reductases (SDR) family.</text>
</comment>
<sequence>MLFENKVALVTGGSSGIGFGIAKELARQGAKVIITGRNATKLTKAAQDLGPDVAWFIVDVTKSSEVTAMYERVKSDYGQLDILVPNAGGGIIAPIGEITEEQIDQTLGTNIKGVILTVQGALSLMKAGGSIVITGSTASFNPPPGMSVYGASKAAVRNLVRSWIQEIKGSGIRINVVSPGPVHTESLETFFPPEQREAAFTHMNGQSTVGRIGTPEDIANAVVFLSNDAASYINGVELFVDGGASQI</sequence>
<dbReference type="InterPro" id="IPR002347">
    <property type="entry name" value="SDR_fam"/>
</dbReference>
<keyword evidence="2" id="KW-0560">Oxidoreductase</keyword>
<dbReference type="SMART" id="SM00822">
    <property type="entry name" value="PKS_KR"/>
    <property type="match status" value="1"/>
</dbReference>
<evidence type="ECO:0000256" key="2">
    <source>
        <dbReference type="ARBA" id="ARBA00023002"/>
    </source>
</evidence>
<dbReference type="CDD" id="cd05233">
    <property type="entry name" value="SDR_c"/>
    <property type="match status" value="1"/>
</dbReference>
<dbReference type="PANTHER" id="PTHR43477:SF1">
    <property type="entry name" value="DIHYDROANTICAPSIN 7-DEHYDROGENASE"/>
    <property type="match status" value="1"/>
</dbReference>
<reference evidence="4 5" key="1">
    <citation type="journal article" date="2018" name="Nat. Biotechnol.">
        <title>A standardized bacterial taxonomy based on genome phylogeny substantially revises the tree of life.</title>
        <authorList>
            <person name="Parks D.H."/>
            <person name="Chuvochina M."/>
            <person name="Waite D.W."/>
            <person name="Rinke C."/>
            <person name="Skarshewski A."/>
            <person name="Chaumeil P.A."/>
            <person name="Hugenholtz P."/>
        </authorList>
    </citation>
    <scope>NUCLEOTIDE SEQUENCE [LARGE SCALE GENOMIC DNA]</scope>
    <source>
        <strain evidence="4">UBA10707</strain>
    </source>
</reference>
<evidence type="ECO:0000313" key="4">
    <source>
        <dbReference type="EMBL" id="HBP31371.1"/>
    </source>
</evidence>
<evidence type="ECO:0000256" key="1">
    <source>
        <dbReference type="ARBA" id="ARBA00006484"/>
    </source>
</evidence>
<dbReference type="PRINTS" id="PR00080">
    <property type="entry name" value="SDRFAMILY"/>
</dbReference>
<dbReference type="InterPro" id="IPR057326">
    <property type="entry name" value="KR_dom"/>
</dbReference>
<name>A0A356LLC2_9BURK</name>
<proteinExistence type="inferred from homology"/>